<dbReference type="Proteomes" id="UP000295252">
    <property type="component" value="Chromosome V"/>
</dbReference>
<name>A0A068V3R2_COFCA</name>
<dbReference type="AlphaFoldDB" id="A0A068V3R2"/>
<gene>
    <name evidence="2" type="ORF">GSCOC_T00042724001</name>
</gene>
<keyword evidence="3" id="KW-1185">Reference proteome</keyword>
<evidence type="ECO:0000256" key="1">
    <source>
        <dbReference type="SAM" id="Phobius"/>
    </source>
</evidence>
<accession>A0A068V3R2</accession>
<dbReference type="InParanoid" id="A0A068V3R2"/>
<feature type="transmembrane region" description="Helical" evidence="1">
    <location>
        <begin position="43"/>
        <end position="61"/>
    </location>
</feature>
<keyword evidence="1" id="KW-0472">Membrane</keyword>
<dbReference type="EMBL" id="HG739179">
    <property type="protein sequence ID" value="CDP15139.1"/>
    <property type="molecule type" value="Genomic_DNA"/>
</dbReference>
<sequence length="62" mass="7067">MAELVITHYWDVNFYGRLFVYYQASHINVLISFSLFSKSKFGLLLSVVSGTSDFSCILIVLL</sequence>
<proteinExistence type="predicted"/>
<feature type="transmembrane region" description="Helical" evidence="1">
    <location>
        <begin position="20"/>
        <end position="36"/>
    </location>
</feature>
<keyword evidence="1" id="KW-1133">Transmembrane helix</keyword>
<evidence type="ECO:0000313" key="3">
    <source>
        <dbReference type="Proteomes" id="UP000295252"/>
    </source>
</evidence>
<keyword evidence="1" id="KW-0812">Transmembrane</keyword>
<reference evidence="3" key="1">
    <citation type="journal article" date="2014" name="Science">
        <title>The coffee genome provides insight into the convergent evolution of caffeine biosynthesis.</title>
        <authorList>
            <person name="Denoeud F."/>
            <person name="Carretero-Paulet L."/>
            <person name="Dereeper A."/>
            <person name="Droc G."/>
            <person name="Guyot R."/>
            <person name="Pietrella M."/>
            <person name="Zheng C."/>
            <person name="Alberti A."/>
            <person name="Anthony F."/>
            <person name="Aprea G."/>
            <person name="Aury J.M."/>
            <person name="Bento P."/>
            <person name="Bernard M."/>
            <person name="Bocs S."/>
            <person name="Campa C."/>
            <person name="Cenci A."/>
            <person name="Combes M.C."/>
            <person name="Crouzillat D."/>
            <person name="Da Silva C."/>
            <person name="Daddiego L."/>
            <person name="De Bellis F."/>
            <person name="Dussert S."/>
            <person name="Garsmeur O."/>
            <person name="Gayraud T."/>
            <person name="Guignon V."/>
            <person name="Jahn K."/>
            <person name="Jamilloux V."/>
            <person name="Joet T."/>
            <person name="Labadie K."/>
            <person name="Lan T."/>
            <person name="Leclercq J."/>
            <person name="Lepelley M."/>
            <person name="Leroy T."/>
            <person name="Li L.T."/>
            <person name="Librado P."/>
            <person name="Lopez L."/>
            <person name="Munoz A."/>
            <person name="Noel B."/>
            <person name="Pallavicini A."/>
            <person name="Perrotta G."/>
            <person name="Poncet V."/>
            <person name="Pot D."/>
            <person name="Priyono X."/>
            <person name="Rigoreau M."/>
            <person name="Rouard M."/>
            <person name="Rozas J."/>
            <person name="Tranchant-Dubreuil C."/>
            <person name="VanBuren R."/>
            <person name="Zhang Q."/>
            <person name="Andrade A.C."/>
            <person name="Argout X."/>
            <person name="Bertrand B."/>
            <person name="de Kochko A."/>
            <person name="Graziosi G."/>
            <person name="Henry R.J."/>
            <person name="Jayarama X."/>
            <person name="Ming R."/>
            <person name="Nagai C."/>
            <person name="Rounsley S."/>
            <person name="Sankoff D."/>
            <person name="Giuliano G."/>
            <person name="Albert V.A."/>
            <person name="Wincker P."/>
            <person name="Lashermes P."/>
        </authorList>
    </citation>
    <scope>NUCLEOTIDE SEQUENCE [LARGE SCALE GENOMIC DNA]</scope>
    <source>
        <strain evidence="3">cv. DH200-94</strain>
    </source>
</reference>
<dbReference type="Gramene" id="CDP15139">
    <property type="protein sequence ID" value="CDP15139"/>
    <property type="gene ID" value="GSCOC_T00042724001"/>
</dbReference>
<organism evidence="2 3">
    <name type="scientific">Coffea canephora</name>
    <name type="common">Robusta coffee</name>
    <dbReference type="NCBI Taxonomy" id="49390"/>
    <lineage>
        <taxon>Eukaryota</taxon>
        <taxon>Viridiplantae</taxon>
        <taxon>Streptophyta</taxon>
        <taxon>Embryophyta</taxon>
        <taxon>Tracheophyta</taxon>
        <taxon>Spermatophyta</taxon>
        <taxon>Magnoliopsida</taxon>
        <taxon>eudicotyledons</taxon>
        <taxon>Gunneridae</taxon>
        <taxon>Pentapetalae</taxon>
        <taxon>asterids</taxon>
        <taxon>lamiids</taxon>
        <taxon>Gentianales</taxon>
        <taxon>Rubiaceae</taxon>
        <taxon>Ixoroideae</taxon>
        <taxon>Gardenieae complex</taxon>
        <taxon>Bertiereae - Coffeeae clade</taxon>
        <taxon>Coffeeae</taxon>
        <taxon>Coffea</taxon>
    </lineage>
</organism>
<protein>
    <submittedName>
        <fullName evidence="2">Uncharacterized protein</fullName>
    </submittedName>
</protein>
<evidence type="ECO:0000313" key="2">
    <source>
        <dbReference type="EMBL" id="CDP15139.1"/>
    </source>
</evidence>